<dbReference type="InterPro" id="IPR036961">
    <property type="entry name" value="Kinesin_motor_dom_sf"/>
</dbReference>
<dbReference type="AlphaFoldDB" id="A0A9P8A359"/>
<feature type="compositionally biased region" description="Low complexity" evidence="8">
    <location>
        <begin position="634"/>
        <end position="649"/>
    </location>
</feature>
<dbReference type="Proteomes" id="UP000717515">
    <property type="component" value="Unassembled WGS sequence"/>
</dbReference>
<dbReference type="PROSITE" id="PS00411">
    <property type="entry name" value="KINESIN_MOTOR_1"/>
    <property type="match status" value="1"/>
</dbReference>
<accession>A0A9P8A359</accession>
<dbReference type="GO" id="GO:0005874">
    <property type="term" value="C:microtubule"/>
    <property type="evidence" value="ECO:0007669"/>
    <property type="project" value="UniProtKB-KW"/>
</dbReference>
<comment type="similarity">
    <text evidence="5">Belongs to the TRAFAC class myosin-kinesin ATPase superfamily. Kinesin family. KIN-13 subfamily.</text>
</comment>
<evidence type="ECO:0000256" key="6">
    <source>
        <dbReference type="PROSITE-ProRule" id="PRU00283"/>
    </source>
</evidence>
<feature type="binding site" evidence="6">
    <location>
        <begin position="238"/>
        <end position="245"/>
    </location>
    <ligand>
        <name>ATP</name>
        <dbReference type="ChEBI" id="CHEBI:30616"/>
    </ligand>
</feature>
<dbReference type="PROSITE" id="PS50067">
    <property type="entry name" value="KINESIN_MOTOR_2"/>
    <property type="match status" value="1"/>
</dbReference>
<feature type="compositionally biased region" description="Polar residues" evidence="8">
    <location>
        <begin position="726"/>
        <end position="745"/>
    </location>
</feature>
<dbReference type="CDD" id="cd01367">
    <property type="entry name" value="KISc_KIF2_like"/>
    <property type="match status" value="1"/>
</dbReference>
<dbReference type="Gene3D" id="3.40.850.10">
    <property type="entry name" value="Kinesin motor domain"/>
    <property type="match status" value="1"/>
</dbReference>
<dbReference type="GO" id="GO:0007018">
    <property type="term" value="P:microtubule-based movement"/>
    <property type="evidence" value="ECO:0007669"/>
    <property type="project" value="InterPro"/>
</dbReference>
<dbReference type="InterPro" id="IPR001660">
    <property type="entry name" value="SAM"/>
</dbReference>
<feature type="compositionally biased region" description="Low complexity" evidence="8">
    <location>
        <begin position="580"/>
        <end position="595"/>
    </location>
</feature>
<organism evidence="11 12">
    <name type="scientific">Mortierella alpina</name>
    <name type="common">Oleaginous fungus</name>
    <name type="synonym">Mortierella renispora</name>
    <dbReference type="NCBI Taxonomy" id="64518"/>
    <lineage>
        <taxon>Eukaryota</taxon>
        <taxon>Fungi</taxon>
        <taxon>Fungi incertae sedis</taxon>
        <taxon>Mucoromycota</taxon>
        <taxon>Mortierellomycotina</taxon>
        <taxon>Mortierellomycetes</taxon>
        <taxon>Mortierellales</taxon>
        <taxon>Mortierellaceae</taxon>
        <taxon>Mortierella</taxon>
    </lineage>
</organism>
<feature type="compositionally biased region" description="Low complexity" evidence="8">
    <location>
        <begin position="685"/>
        <end position="716"/>
    </location>
</feature>
<evidence type="ECO:0000259" key="10">
    <source>
        <dbReference type="PROSITE" id="PS50105"/>
    </source>
</evidence>
<dbReference type="PANTHER" id="PTHR47971:SF20">
    <property type="entry name" value="KINESIN-LIKE PROTEIN KIF24"/>
    <property type="match status" value="1"/>
</dbReference>
<evidence type="ECO:0000313" key="12">
    <source>
        <dbReference type="Proteomes" id="UP000717515"/>
    </source>
</evidence>
<dbReference type="PRINTS" id="PR00380">
    <property type="entry name" value="KINESINHEAVY"/>
</dbReference>
<feature type="region of interest" description="Disordered" evidence="8">
    <location>
        <begin position="108"/>
        <end position="141"/>
    </location>
</feature>
<dbReference type="InterPro" id="IPR001752">
    <property type="entry name" value="Kinesin_motor_dom"/>
</dbReference>
<dbReference type="GO" id="GO:0005524">
    <property type="term" value="F:ATP binding"/>
    <property type="evidence" value="ECO:0007669"/>
    <property type="project" value="UniProtKB-UniRule"/>
</dbReference>
<dbReference type="InterPro" id="IPR027640">
    <property type="entry name" value="Kinesin-like_fam"/>
</dbReference>
<comment type="caution">
    <text evidence="11">The sequence shown here is derived from an EMBL/GenBank/DDBJ whole genome shotgun (WGS) entry which is preliminary data.</text>
</comment>
<dbReference type="CDD" id="cd09541">
    <property type="entry name" value="SAM_KIF24-like"/>
    <property type="match status" value="1"/>
</dbReference>
<protein>
    <recommendedName>
        <fullName evidence="7">Kinesin-like protein</fullName>
    </recommendedName>
</protein>
<keyword evidence="4 6" id="KW-0505">Motor protein</keyword>
<sequence>MSTSLLLEMLRRSGLEHFYPSFSTRGITQLDNLVQLSMQDYNSLGVTSMEDRRKLFQLIQNIKVEYPDVSGAALAPTPSASATSISQSSSMDVTGGYGMAGVARGYSSAQNSTRQRGLDAYSVPTGMGRHRGTLGRSAGSHAANDMTAKIRVCVRKRPLNSKEINRGEKDMASVSGRQLAVDEPKVRVDMTKFIERHNFVFDEVFDSEATNEDVYRRTAYPLVQYLFEGGKATCFAYGQTGSGKTFTMLDDKQGLYVLAARDIFVMLRKPENSHLSAYIGFYEIYQGHLHDLLNNRKKLHPREDGKSNVVVSGLKEYEIVNVQGLMQVFEYGNNVRSTGSTNANADSSRSHAIMQIVLKDRANKSVEGKLSFIDLAGSERGADRGDTDVKTRMEGAEINKSLLALKECIRALDQDKKHTPFRQSKLTQVLKDSFVGNSRTCMIATISPNNSNSEHTLNTLRYADRVKELKAEGGAKSALQEQEMESAPEEYMDDVENYGDDLKANVYDDDYLSSDGENVADVTIDLLEDEEFPDVLDQEEMVHHALAMNTYDHELEEPSMSKRSAPADSQAHSIPQRHPQTPQRQMVAPQQQQRQQRSENIPSKSSRDPQQQTAKGRKIEALSRLPMPRSFQQSNSSSPSSSGSSNVPGPHHRHSNSGASGRNNSSSNSSPPLAVRSREPPKPSPSLDVAMSSASSTSSTDYINHKGSNSSANAGSPGVAKPHHPSVNTKHSHSSSVIASVNNGSARADPNNYAMASPTSPQITSSSSTPAVVASGDLGNGRAAWSSQEMEEFLREHRSQLRDFGELTKRETKLLANVTLGMSSAIHAQSTGYSNSQESFQKYLSELDEIVDEKLIAIVDMSQKLKALRGGPQA</sequence>
<proteinExistence type="inferred from homology"/>
<evidence type="ECO:0000256" key="8">
    <source>
        <dbReference type="SAM" id="MobiDB-lite"/>
    </source>
</evidence>
<feature type="domain" description="Kinesin motor" evidence="9">
    <location>
        <begin position="149"/>
        <end position="469"/>
    </location>
</feature>
<dbReference type="EMBL" id="JAIFTL010000203">
    <property type="protein sequence ID" value="KAG9321462.1"/>
    <property type="molecule type" value="Genomic_DNA"/>
</dbReference>
<dbReference type="InterPro" id="IPR013761">
    <property type="entry name" value="SAM/pointed_sf"/>
</dbReference>
<feature type="compositionally biased region" description="Low complexity" evidence="8">
    <location>
        <begin position="656"/>
        <end position="670"/>
    </location>
</feature>
<dbReference type="FunFam" id="3.40.850.10:FF:000012">
    <property type="entry name" value="Kinesin-like protein"/>
    <property type="match status" value="1"/>
</dbReference>
<dbReference type="PROSITE" id="PS50105">
    <property type="entry name" value="SAM_DOMAIN"/>
    <property type="match status" value="1"/>
</dbReference>
<feature type="compositionally biased region" description="Low complexity" evidence="8">
    <location>
        <begin position="757"/>
        <end position="775"/>
    </location>
</feature>
<feature type="domain" description="SAM" evidence="10">
    <location>
        <begin position="1"/>
        <end position="65"/>
    </location>
</feature>
<evidence type="ECO:0000256" key="2">
    <source>
        <dbReference type="ARBA" id="ARBA00022741"/>
    </source>
</evidence>
<dbReference type="Pfam" id="PF07647">
    <property type="entry name" value="SAM_2"/>
    <property type="match status" value="1"/>
</dbReference>
<dbReference type="Gene3D" id="1.10.150.50">
    <property type="entry name" value="Transcription Factor, Ets-1"/>
    <property type="match status" value="1"/>
</dbReference>
<keyword evidence="2 6" id="KW-0547">Nucleotide-binding</keyword>
<dbReference type="InterPro" id="IPR027417">
    <property type="entry name" value="P-loop_NTPase"/>
</dbReference>
<dbReference type="GO" id="GO:0008017">
    <property type="term" value="F:microtubule binding"/>
    <property type="evidence" value="ECO:0007669"/>
    <property type="project" value="InterPro"/>
</dbReference>
<keyword evidence="3 6" id="KW-0067">ATP-binding</keyword>
<feature type="region of interest" description="Disordered" evidence="8">
    <location>
        <begin position="555"/>
        <end position="775"/>
    </location>
</feature>
<evidence type="ECO:0000259" key="9">
    <source>
        <dbReference type="PROSITE" id="PS50067"/>
    </source>
</evidence>
<feature type="compositionally biased region" description="Polar residues" evidence="8">
    <location>
        <begin position="598"/>
        <end position="614"/>
    </location>
</feature>
<evidence type="ECO:0000256" key="4">
    <source>
        <dbReference type="ARBA" id="ARBA00023175"/>
    </source>
</evidence>
<keyword evidence="1 7" id="KW-0493">Microtubule</keyword>
<dbReference type="GO" id="GO:0003777">
    <property type="term" value="F:microtubule motor activity"/>
    <property type="evidence" value="ECO:0007669"/>
    <property type="project" value="InterPro"/>
</dbReference>
<evidence type="ECO:0000256" key="3">
    <source>
        <dbReference type="ARBA" id="ARBA00022840"/>
    </source>
</evidence>
<dbReference type="InterPro" id="IPR019821">
    <property type="entry name" value="Kinesin_motor_CS"/>
</dbReference>
<evidence type="ECO:0000256" key="7">
    <source>
        <dbReference type="RuleBase" id="RU000394"/>
    </source>
</evidence>
<dbReference type="PANTHER" id="PTHR47971">
    <property type="entry name" value="KINESIN-RELATED PROTEIN 6"/>
    <property type="match status" value="1"/>
</dbReference>
<evidence type="ECO:0000313" key="11">
    <source>
        <dbReference type="EMBL" id="KAG9321462.1"/>
    </source>
</evidence>
<dbReference type="GO" id="GO:0007019">
    <property type="term" value="P:microtubule depolymerization"/>
    <property type="evidence" value="ECO:0007669"/>
    <property type="project" value="TreeGrafter"/>
</dbReference>
<name>A0A9P8A359_MORAP</name>
<dbReference type="SUPFAM" id="SSF52540">
    <property type="entry name" value="P-loop containing nucleoside triphosphate hydrolases"/>
    <property type="match status" value="1"/>
</dbReference>
<gene>
    <name evidence="11" type="ORF">KVV02_003589</name>
</gene>
<dbReference type="SUPFAM" id="SSF47769">
    <property type="entry name" value="SAM/Pointed domain"/>
    <property type="match status" value="1"/>
</dbReference>
<dbReference type="Pfam" id="PF00225">
    <property type="entry name" value="Kinesin"/>
    <property type="match status" value="1"/>
</dbReference>
<evidence type="ECO:0000256" key="1">
    <source>
        <dbReference type="ARBA" id="ARBA00022701"/>
    </source>
</evidence>
<evidence type="ECO:0000256" key="5">
    <source>
        <dbReference type="ARBA" id="ARBA00061030"/>
    </source>
</evidence>
<reference evidence="11" key="1">
    <citation type="submission" date="2021-07" db="EMBL/GenBank/DDBJ databases">
        <title>Draft genome of Mortierella alpina, strain LL118, isolated from an aspen leaf litter sample.</title>
        <authorList>
            <person name="Yang S."/>
            <person name="Vinatzer B.A."/>
        </authorList>
    </citation>
    <scope>NUCLEOTIDE SEQUENCE</scope>
    <source>
        <strain evidence="11">LL118</strain>
    </source>
</reference>
<dbReference type="SMART" id="SM00129">
    <property type="entry name" value="KISc"/>
    <property type="match status" value="1"/>
</dbReference>